<dbReference type="PANTHER" id="PTHR30572:SF15">
    <property type="entry name" value="ABC TRANSPORTER PERMEASE"/>
    <property type="match status" value="1"/>
</dbReference>
<evidence type="ECO:0000256" key="1">
    <source>
        <dbReference type="ARBA" id="ARBA00004651"/>
    </source>
</evidence>
<evidence type="ECO:0000313" key="9">
    <source>
        <dbReference type="EMBL" id="VIP04292.1"/>
    </source>
</evidence>
<dbReference type="EMBL" id="LR586016">
    <property type="protein sequence ID" value="VIP04292.1"/>
    <property type="molecule type" value="Genomic_DNA"/>
</dbReference>
<dbReference type="InterPro" id="IPR025857">
    <property type="entry name" value="MacB_PCD"/>
</dbReference>
<evidence type="ECO:0000256" key="3">
    <source>
        <dbReference type="ARBA" id="ARBA00022692"/>
    </source>
</evidence>
<organism evidence="9">
    <name type="scientific">Tuwongella immobilis</name>
    <dbReference type="NCBI Taxonomy" id="692036"/>
    <lineage>
        <taxon>Bacteria</taxon>
        <taxon>Pseudomonadati</taxon>
        <taxon>Planctomycetota</taxon>
        <taxon>Planctomycetia</taxon>
        <taxon>Gemmatales</taxon>
        <taxon>Gemmataceae</taxon>
        <taxon>Tuwongella</taxon>
    </lineage>
</organism>
<dbReference type="Pfam" id="PF12704">
    <property type="entry name" value="MacB_PCD"/>
    <property type="match status" value="1"/>
</dbReference>
<keyword evidence="3 6" id="KW-0812">Transmembrane</keyword>
<feature type="transmembrane region" description="Helical" evidence="6">
    <location>
        <begin position="20"/>
        <end position="51"/>
    </location>
</feature>
<sequence length="585" mass="63450">MEFSVMGILSGIGRLFRNAAGLLLSVLVFTVILAISLLPLASLLLLLPAILPQESVLSDTTRRRSWLMTTFSRIASVIAAFIMLVGVTAFAVEVVSWLPLPDTLYFDSAARSFLSPTLIPKLPETLLRYWPYVIMVVYLTDLLFLFAIGKVPLRYNYRNLIVRWRTTALTGVAFTVVVGLLVVMLAFVNGMNELTEKSGVPGNVIILSDGATDEIFSNLGYGDASQMENEIATLDQNDQPLPSAIFVKKTMSADGREVPMGSRETLCVVNQPIPMPPGVLPSKDNPQRRRFLSVRGVVDPAISGLVHDLRLLPGGEWFPNSGGGTEGGKQVFYCVIGEGIAQTLGGDVGKKQLTVGDTFEMGDKTFKVTGVMAAEGSTYGSEIWAKQNIVADLFGKKSFTTLVVRVNDDTLQSANNLAFHYRDRFKQQKLKAVSEREYFNDLSKTNKQFLYAIIVVAAIMAIGGVFGVMNTMFAAIAQRTKDIGVLRILGFKRWQVLVSFMLESLFIAIIGGAIGCGLAMFADGYTATSIISSGQGGGGKSVVLRLIVDSNMLVAGMLFTLVMGRLGGLIPAISGMRMTILDSLR</sequence>
<accession>A0A6C2YTS7</accession>
<keyword evidence="4 6" id="KW-1133">Transmembrane helix</keyword>
<comment type="subcellular location">
    <subcellularLocation>
        <location evidence="1">Cell membrane</location>
        <topology evidence="1">Multi-pass membrane protein</topology>
    </subcellularLocation>
</comment>
<feature type="transmembrane region" description="Helical" evidence="6">
    <location>
        <begin position="168"/>
        <end position="188"/>
    </location>
</feature>
<dbReference type="InParanoid" id="A0A6C2YTS7"/>
<evidence type="ECO:0000256" key="6">
    <source>
        <dbReference type="SAM" id="Phobius"/>
    </source>
</evidence>
<evidence type="ECO:0000313" key="10">
    <source>
        <dbReference type="Proteomes" id="UP000464378"/>
    </source>
</evidence>
<feature type="domain" description="MacB-like periplasmic core" evidence="8">
    <location>
        <begin position="167"/>
        <end position="410"/>
    </location>
</feature>
<gene>
    <name evidence="9" type="ORF">GMBLW1_49010</name>
</gene>
<dbReference type="Proteomes" id="UP000464378">
    <property type="component" value="Chromosome"/>
</dbReference>
<evidence type="ECO:0000256" key="4">
    <source>
        <dbReference type="ARBA" id="ARBA00022989"/>
    </source>
</evidence>
<dbReference type="Pfam" id="PF02687">
    <property type="entry name" value="FtsX"/>
    <property type="match status" value="1"/>
</dbReference>
<dbReference type="EMBL" id="LR593887">
    <property type="protein sequence ID" value="VTS05947.1"/>
    <property type="molecule type" value="Genomic_DNA"/>
</dbReference>
<reference evidence="9" key="1">
    <citation type="submission" date="2019-04" db="EMBL/GenBank/DDBJ databases">
        <authorList>
            <consortium name="Science for Life Laboratories"/>
        </authorList>
    </citation>
    <scope>NUCLEOTIDE SEQUENCE</scope>
    <source>
        <strain evidence="9">MBLW1</strain>
    </source>
</reference>
<dbReference type="GO" id="GO:0022857">
    <property type="term" value="F:transmembrane transporter activity"/>
    <property type="evidence" value="ECO:0007669"/>
    <property type="project" value="TreeGrafter"/>
</dbReference>
<keyword evidence="5 6" id="KW-0472">Membrane</keyword>
<dbReference type="InterPro" id="IPR050250">
    <property type="entry name" value="Macrolide_Exporter_MacB"/>
</dbReference>
<evidence type="ECO:0000256" key="2">
    <source>
        <dbReference type="ARBA" id="ARBA00022475"/>
    </source>
</evidence>
<evidence type="ECO:0000259" key="8">
    <source>
        <dbReference type="Pfam" id="PF12704"/>
    </source>
</evidence>
<name>A0A6C2YTS7_9BACT</name>
<feature type="transmembrane region" description="Helical" evidence="6">
    <location>
        <begin position="449"/>
        <end position="476"/>
    </location>
</feature>
<dbReference type="KEGG" id="tim:GMBLW1_49010"/>
<keyword evidence="10" id="KW-1185">Reference proteome</keyword>
<feature type="transmembrane region" description="Helical" evidence="6">
    <location>
        <begin position="542"/>
        <end position="568"/>
    </location>
</feature>
<feature type="transmembrane region" description="Helical" evidence="6">
    <location>
        <begin position="129"/>
        <end position="148"/>
    </location>
</feature>
<evidence type="ECO:0008006" key="11">
    <source>
        <dbReference type="Google" id="ProtNLM"/>
    </source>
</evidence>
<evidence type="ECO:0000256" key="5">
    <source>
        <dbReference type="ARBA" id="ARBA00023136"/>
    </source>
</evidence>
<proteinExistence type="predicted"/>
<dbReference type="PANTHER" id="PTHR30572">
    <property type="entry name" value="MEMBRANE COMPONENT OF TRANSPORTER-RELATED"/>
    <property type="match status" value="1"/>
</dbReference>
<feature type="domain" description="ABC3 transporter permease C-terminal" evidence="7">
    <location>
        <begin position="454"/>
        <end position="579"/>
    </location>
</feature>
<feature type="transmembrane region" description="Helical" evidence="6">
    <location>
        <begin position="496"/>
        <end position="522"/>
    </location>
</feature>
<dbReference type="GO" id="GO:0005886">
    <property type="term" value="C:plasma membrane"/>
    <property type="evidence" value="ECO:0007669"/>
    <property type="project" value="UniProtKB-SubCell"/>
</dbReference>
<keyword evidence="2" id="KW-1003">Cell membrane</keyword>
<protein>
    <recommendedName>
        <fullName evidence="11">ABC3 transporter permease protein domain-containing protein</fullName>
    </recommendedName>
</protein>
<dbReference type="AlphaFoldDB" id="A0A6C2YTS7"/>
<dbReference type="InterPro" id="IPR003838">
    <property type="entry name" value="ABC3_permease_C"/>
</dbReference>
<feature type="transmembrane region" description="Helical" evidence="6">
    <location>
        <begin position="71"/>
        <end position="92"/>
    </location>
</feature>
<evidence type="ECO:0000259" key="7">
    <source>
        <dbReference type="Pfam" id="PF02687"/>
    </source>
</evidence>